<dbReference type="Proteomes" id="UP000029622">
    <property type="component" value="Unassembled WGS sequence"/>
</dbReference>
<dbReference type="AlphaFoldDB" id="A0A096DNE9"/>
<evidence type="ECO:0000313" key="2">
    <source>
        <dbReference type="Proteomes" id="UP000029622"/>
    </source>
</evidence>
<dbReference type="EMBL" id="AZTB01000014">
    <property type="protein sequence ID" value="KGG80786.1"/>
    <property type="molecule type" value="Genomic_DNA"/>
</dbReference>
<name>A0A096DNE9_9FIRM</name>
<reference evidence="1 2" key="1">
    <citation type="submission" date="2013-12" db="EMBL/GenBank/DDBJ databases">
        <title>Draft genome sequence of Caloranaerobacter sp. H53214.</title>
        <authorList>
            <person name="Jiang L.J."/>
            <person name="Shao Z.Z."/>
            <person name="Long M.N."/>
        </authorList>
    </citation>
    <scope>NUCLEOTIDE SEQUENCE [LARGE SCALE GENOMIC DNA]</scope>
    <source>
        <strain evidence="1 2">H53214</strain>
    </source>
</reference>
<evidence type="ECO:0000313" key="1">
    <source>
        <dbReference type="EMBL" id="KGG80786.1"/>
    </source>
</evidence>
<accession>A0A096DNE9</accession>
<comment type="caution">
    <text evidence="1">The sequence shown here is derived from an EMBL/GenBank/DDBJ whole genome shotgun (WGS) entry which is preliminary data.</text>
</comment>
<proteinExistence type="predicted"/>
<organism evidence="1 2">
    <name type="scientific">Caloranaerobacter azorensis H53214</name>
    <dbReference type="NCBI Taxonomy" id="1156417"/>
    <lineage>
        <taxon>Bacteria</taxon>
        <taxon>Bacillati</taxon>
        <taxon>Bacillota</taxon>
        <taxon>Tissierellia</taxon>
        <taxon>Tissierellales</taxon>
        <taxon>Thermohalobacteraceae</taxon>
        <taxon>Caloranaerobacter</taxon>
    </lineage>
</organism>
<protein>
    <submittedName>
        <fullName evidence="1">Uncharacterized protein</fullName>
    </submittedName>
</protein>
<dbReference type="STRING" id="1156417.Y919_04130"/>
<dbReference type="RefSeq" id="WP_035162728.1">
    <property type="nucleotide sequence ID" value="NZ_AZTB01000014.1"/>
</dbReference>
<gene>
    <name evidence="1" type="ORF">Y919_04130</name>
</gene>
<sequence length="157" mass="18798">MKRKLIVVFILMIIILFFSIGQAQTYDDIINEVFVIKTTRTILVNRMNIMNLCIYEGLDLKLAEEKLKEIEVDALVKEDLKNLVYLRENPTDLEYVSALRVLNISLIDYSLEKIRFNTEIEWEINYYEDKTTEVFKYEIELIRVDDRFLLNRFELIS</sequence>